<organism evidence="1">
    <name type="scientific">Lepeophtheirus salmonis</name>
    <name type="common">Salmon louse</name>
    <name type="synonym">Caligus salmonis</name>
    <dbReference type="NCBI Taxonomy" id="72036"/>
    <lineage>
        <taxon>Eukaryota</taxon>
        <taxon>Metazoa</taxon>
        <taxon>Ecdysozoa</taxon>
        <taxon>Arthropoda</taxon>
        <taxon>Crustacea</taxon>
        <taxon>Multicrustacea</taxon>
        <taxon>Hexanauplia</taxon>
        <taxon>Copepoda</taxon>
        <taxon>Siphonostomatoida</taxon>
        <taxon>Caligidae</taxon>
        <taxon>Lepeophtheirus</taxon>
    </lineage>
</organism>
<protein>
    <submittedName>
        <fullName evidence="1">Uncharacterized protein</fullName>
    </submittedName>
</protein>
<name>A0A0K2UHR8_LEPSM</name>
<proteinExistence type="predicted"/>
<accession>A0A0K2UHR8</accession>
<evidence type="ECO:0000313" key="1">
    <source>
        <dbReference type="EMBL" id="CDW37236.1"/>
    </source>
</evidence>
<dbReference type="AlphaFoldDB" id="A0A0K2UHR8"/>
<reference evidence="1" key="1">
    <citation type="submission" date="2014-05" db="EMBL/GenBank/DDBJ databases">
        <authorList>
            <person name="Chronopoulou M."/>
        </authorList>
    </citation>
    <scope>NUCLEOTIDE SEQUENCE</scope>
    <source>
        <tissue evidence="1">Whole organism</tissue>
    </source>
</reference>
<sequence length="81" mass="9347">MIESHFNSYYMAVEYYDVFTTPTTQPQISCYYLLLSCITAVRVAIQAPNSSEDLLLMNLKMRIKMCPLILFQEMVTLQPNG</sequence>
<dbReference type="EMBL" id="HACA01019875">
    <property type="protein sequence ID" value="CDW37236.1"/>
    <property type="molecule type" value="Transcribed_RNA"/>
</dbReference>